<dbReference type="InterPro" id="IPR036761">
    <property type="entry name" value="TTHA0802/YceI-like_sf"/>
</dbReference>
<dbReference type="Proteomes" id="UP000323707">
    <property type="component" value="Unassembled WGS sequence"/>
</dbReference>
<organism evidence="3 4">
    <name type="scientific">Helicobacter canis</name>
    <dbReference type="NCBI Taxonomy" id="29419"/>
    <lineage>
        <taxon>Bacteria</taxon>
        <taxon>Pseudomonadati</taxon>
        <taxon>Campylobacterota</taxon>
        <taxon>Epsilonproteobacteria</taxon>
        <taxon>Campylobacterales</taxon>
        <taxon>Helicobacteraceae</taxon>
        <taxon>Helicobacter</taxon>
    </lineage>
</organism>
<gene>
    <name evidence="3" type="ORF">F4V45_01900</name>
</gene>
<evidence type="ECO:0000313" key="3">
    <source>
        <dbReference type="EMBL" id="KAA8711022.1"/>
    </source>
</evidence>
<dbReference type="SMART" id="SM00867">
    <property type="entry name" value="YceI"/>
    <property type="match status" value="1"/>
</dbReference>
<dbReference type="InterPro" id="IPR007372">
    <property type="entry name" value="Lipid/polyisoprenoid-bd_YceI"/>
</dbReference>
<reference evidence="3 4" key="1">
    <citation type="submission" date="2019-09" db="EMBL/GenBank/DDBJ databases">
        <title>Draft genome sequence of various Type strains from the CCUG.</title>
        <authorList>
            <person name="Pineiro-Iglesias B."/>
            <person name="Tunovic T."/>
            <person name="Unosson C."/>
            <person name="Inganas E."/>
            <person name="Ohlen M."/>
            <person name="Cardew S."/>
            <person name="Jensie-Markopoulos S."/>
            <person name="Salva-Serra F."/>
            <person name="Jaen-Luchoro D."/>
            <person name="Karlsson R."/>
            <person name="Svensson-Stadler L."/>
            <person name="Chun J."/>
            <person name="Moore E."/>
        </authorList>
    </citation>
    <scope>NUCLEOTIDE SEQUENCE [LARGE SCALE GENOMIC DNA]</scope>
    <source>
        <strain evidence="3 4">CCUG 32756T</strain>
    </source>
</reference>
<dbReference type="Gene3D" id="2.40.128.110">
    <property type="entry name" value="Lipid/polyisoprenoid-binding, YceI-like"/>
    <property type="match status" value="1"/>
</dbReference>
<dbReference type="EMBL" id="VXKE01000005">
    <property type="protein sequence ID" value="KAA8711022.1"/>
    <property type="molecule type" value="Genomic_DNA"/>
</dbReference>
<dbReference type="Pfam" id="PF04264">
    <property type="entry name" value="YceI"/>
    <property type="match status" value="1"/>
</dbReference>
<feature type="signal peptide" evidence="1">
    <location>
        <begin position="1"/>
        <end position="20"/>
    </location>
</feature>
<dbReference type="AlphaFoldDB" id="A0A5M9QTC2"/>
<protein>
    <submittedName>
        <fullName evidence="3">YceI family protein</fullName>
    </submittedName>
</protein>
<name>A0A5M9QTC2_9HELI</name>
<dbReference type="SUPFAM" id="SSF101874">
    <property type="entry name" value="YceI-like"/>
    <property type="match status" value="1"/>
</dbReference>
<feature type="domain" description="Lipid/polyisoprenoid-binding YceI-like" evidence="2">
    <location>
        <begin position="22"/>
        <end position="185"/>
    </location>
</feature>
<evidence type="ECO:0000256" key="1">
    <source>
        <dbReference type="SAM" id="SignalP"/>
    </source>
</evidence>
<feature type="chain" id="PRO_5024305858" evidence="1">
    <location>
        <begin position="21"/>
        <end position="187"/>
    </location>
</feature>
<keyword evidence="1" id="KW-0732">Signal</keyword>
<dbReference type="PANTHER" id="PTHR34406">
    <property type="entry name" value="PROTEIN YCEI"/>
    <property type="match status" value="1"/>
</dbReference>
<accession>A0A5M9QTC2</accession>
<evidence type="ECO:0000313" key="4">
    <source>
        <dbReference type="Proteomes" id="UP000323707"/>
    </source>
</evidence>
<evidence type="ECO:0000259" key="2">
    <source>
        <dbReference type="SMART" id="SM00867"/>
    </source>
</evidence>
<dbReference type="RefSeq" id="WP_150336807.1">
    <property type="nucleotide sequence ID" value="NZ_JAERIX010000058.1"/>
</dbReference>
<proteinExistence type="predicted"/>
<dbReference type="PANTHER" id="PTHR34406:SF1">
    <property type="entry name" value="PROTEIN YCEI"/>
    <property type="match status" value="1"/>
</dbReference>
<sequence length="187" mass="20495">MKKTLLAGSVLALAFSASFAAPYTIDTSHSAVNFQVTHMMISDVDGAFNRFSGEIDFDEKTKTLKALKGEVLISSIDTKNDSRDKHLNAPDFFDSAKFPKATLEMKSLKGKKLTADVTIRGITKQIVFDTSIKGPVTNPMSKENKLAIAIKLEGKLNRKDFGIGMDTKDALVSDEVLLRIQLEAHSK</sequence>
<comment type="caution">
    <text evidence="3">The sequence shown here is derived from an EMBL/GenBank/DDBJ whole genome shotgun (WGS) entry which is preliminary data.</text>
</comment>